<dbReference type="Proteomes" id="UP000306509">
    <property type="component" value="Unassembled WGS sequence"/>
</dbReference>
<keyword evidence="1" id="KW-0175">Coiled coil</keyword>
<keyword evidence="2" id="KW-0472">Membrane</keyword>
<evidence type="ECO:0000313" key="5">
    <source>
        <dbReference type="Proteomes" id="UP000306509"/>
    </source>
</evidence>
<dbReference type="CDD" id="cd00063">
    <property type="entry name" value="FN3"/>
    <property type="match status" value="1"/>
</dbReference>
<dbReference type="Gene3D" id="2.60.40.10">
    <property type="entry name" value="Immunoglobulins"/>
    <property type="match status" value="1"/>
</dbReference>
<feature type="coiled-coil region" evidence="1">
    <location>
        <begin position="1057"/>
        <end position="1115"/>
    </location>
</feature>
<dbReference type="EMBL" id="QGQD01000066">
    <property type="protein sequence ID" value="TLC99756.1"/>
    <property type="molecule type" value="Genomic_DNA"/>
</dbReference>
<dbReference type="SUPFAM" id="SSF49785">
    <property type="entry name" value="Galactose-binding domain-like"/>
    <property type="match status" value="1"/>
</dbReference>
<dbReference type="InterPro" id="IPR036116">
    <property type="entry name" value="FN3_sf"/>
</dbReference>
<dbReference type="STRING" id="180332.GCA_000797495_02749"/>
<dbReference type="PROSITE" id="PS50853">
    <property type="entry name" value="FN3"/>
    <property type="match status" value="1"/>
</dbReference>
<evidence type="ECO:0000313" key="4">
    <source>
        <dbReference type="EMBL" id="TLC99756.1"/>
    </source>
</evidence>
<organism evidence="4 5">
    <name type="scientific">Robinsoniella peoriensis</name>
    <dbReference type="NCBI Taxonomy" id="180332"/>
    <lineage>
        <taxon>Bacteria</taxon>
        <taxon>Bacillati</taxon>
        <taxon>Bacillota</taxon>
        <taxon>Clostridia</taxon>
        <taxon>Lachnospirales</taxon>
        <taxon>Lachnospiraceae</taxon>
        <taxon>Robinsoniella</taxon>
    </lineage>
</organism>
<evidence type="ECO:0000256" key="2">
    <source>
        <dbReference type="SAM" id="Phobius"/>
    </source>
</evidence>
<comment type="caution">
    <text evidence="4">The sequence shown here is derived from an EMBL/GenBank/DDBJ whole genome shotgun (WGS) entry which is preliminary data.</text>
</comment>
<dbReference type="AlphaFoldDB" id="A0A4U8Q4W0"/>
<dbReference type="InterPro" id="IPR003961">
    <property type="entry name" value="FN3_dom"/>
</dbReference>
<evidence type="ECO:0000259" key="3">
    <source>
        <dbReference type="PROSITE" id="PS50853"/>
    </source>
</evidence>
<dbReference type="InterPro" id="IPR013783">
    <property type="entry name" value="Ig-like_fold"/>
</dbReference>
<dbReference type="Gene3D" id="2.60.120.260">
    <property type="entry name" value="Galactose-binding domain-like"/>
    <property type="match status" value="1"/>
</dbReference>
<feature type="transmembrane region" description="Helical" evidence="2">
    <location>
        <begin position="29"/>
        <end position="51"/>
    </location>
</feature>
<dbReference type="PANTHER" id="PTHR36848">
    <property type="entry name" value="DNA-BINDING PROTEIN (PUTATIVE SECRETED PROTEIN)-RELATED"/>
    <property type="match status" value="1"/>
</dbReference>
<feature type="domain" description="Fibronectin type-III" evidence="3">
    <location>
        <begin position="1124"/>
        <end position="1217"/>
    </location>
</feature>
<evidence type="ECO:0000256" key="1">
    <source>
        <dbReference type="SAM" id="Coils"/>
    </source>
</evidence>
<name>A0A4U8Q4W0_9FIRM</name>
<proteinExistence type="predicted"/>
<dbReference type="SUPFAM" id="SSF49265">
    <property type="entry name" value="Fibronectin type III"/>
    <property type="match status" value="1"/>
</dbReference>
<reference evidence="4 5" key="1">
    <citation type="journal article" date="2019" name="Anaerobe">
        <title>Detection of Robinsoniella peoriensis in multiple bone samples of a trauma patient.</title>
        <authorList>
            <person name="Schrottner P."/>
            <person name="Hartwich K."/>
            <person name="Bunk B."/>
            <person name="Schober I."/>
            <person name="Helbig S."/>
            <person name="Rudolph W.W."/>
            <person name="Gunzer F."/>
        </authorList>
    </citation>
    <scope>NUCLEOTIDE SEQUENCE [LARGE SCALE GENOMIC DNA]</scope>
    <source>
        <strain evidence="4 5">DSM 106044</strain>
    </source>
</reference>
<gene>
    <name evidence="4" type="ORF">DSM106044_03397</name>
</gene>
<sequence length="1217" mass="135281">MIAAFRLVNRAGRIADKREGDEGMKRKRVIASLMAALMATTGAIGGGGLTVSAAGTNFQQELEARYTKPDQTNNTELRWWLAQGSHTDETIVEEIRMMHDQGFTGVELCMLDDATIDTEKYAYGSAEAVHDWKLAIETATRYGMSVGLTSGTHWKAANIPGLDPDSEAAGQQAICSEETVEAGQTRAGSLRLPDVKIPDSAKKTLIGVYAYRIASMGDGTNSNSTVLDQSCFYDLTGEVKDGTLTWTAPDDGDYMLYSLWQCGTYQTCDPSQTTAYAINYFNRDGAKALEEYFDKTFFNDPELVEAVREGNVQLFMDSLEFTTSQGIFWSGIMADRFQEKKGYDIRPYLALVLGDGGNTLGELNTRPVGRYILSDTENEDGRTLSWKIKNDLYDVWTDLIQEEMMEPLKNWGKENYNMKLRAQISYGTKLEITEMAMVTDYSETESLNMKDQPDMYRMWAGGAHIMNQLYSSETGAIFAFDYSNGFNIYHMNYALTEQDWTQMAYALYAGGVNRVIWHGHASEWGQEGVQWPGFEGMYGNISGRLDVRDPEAMTYPEMNDHLGRIQGLLREGTSRTDLGILHLKYGEPTAYGPKYYDPLSEHEGVYWKDTTLQDAGYTYDYFSPDYLNMMEYDSNSGSLGDTVGYKAILVHQEAMPLDAAKRLLDLAKQGLKVIIVQDGATITPYKQESEAELADVMDEMRNLSNVASVAYEADAYNALQKMDVQPRAEIIGSNAQILTQLRADGDNLYMYAWNYCDSQNCGLDHGLHATTDVSMDGIYIPYEINDWTGEVKKVANYRYENGKTIFTVDLNYSDVGLYAFEAVEAEELHAVSTDAQSLYNDNGTFVVRSARSCSNVTTLSDGTSYQTSVKVPASKELTGWDLTVENWTQGELQTRTEDNGETGITTTEYKYDTNKDTISVKLDQLVTWDKIGEIGQDVSGVGRYTTTFIWDKSKAAGAYLDLGEFPGAAAVKVNGQEAEPVNVNNAVLDISHLIADGTNTLEVTIATTLSNRLLQMGRLEVSGGFFNDYEVKYYANGLSSATLIPFAEAKLSESNRIKTAEELNAELDAARKAADEAKVQLAALKADKAASDAELQTAKKAAEDALKAVKAAQDQIDKITFREKKIKIKSVKSTSKRSAKVSWKKVSGANGYQIQYAAKSNFKSRKTITLKSGKTVVKTIRKLKSKKTYYLRMRAYKTIAGKTVYTNYSPVKKVTVK</sequence>
<keyword evidence="5" id="KW-1185">Reference proteome</keyword>
<dbReference type="PANTHER" id="PTHR36848:SF2">
    <property type="entry name" value="SECRETED PROTEIN"/>
    <property type="match status" value="1"/>
</dbReference>
<accession>A0A4U8Q4W0</accession>
<keyword evidence="2" id="KW-0812">Transmembrane</keyword>
<keyword evidence="2" id="KW-1133">Transmembrane helix</keyword>
<dbReference type="InterPro" id="IPR008979">
    <property type="entry name" value="Galactose-bd-like_sf"/>
</dbReference>
<protein>
    <recommendedName>
        <fullName evidence="3">Fibronectin type-III domain-containing protein</fullName>
    </recommendedName>
</protein>
<dbReference type="InterPro" id="IPR053161">
    <property type="entry name" value="Ulvan_degrading_GH"/>
</dbReference>